<reference evidence="1" key="1">
    <citation type="submission" date="2022-08" db="EMBL/GenBank/DDBJ databases">
        <title>Genome sequencing of akame (Lates japonicus).</title>
        <authorList>
            <person name="Hashiguchi Y."/>
            <person name="Takahashi H."/>
        </authorList>
    </citation>
    <scope>NUCLEOTIDE SEQUENCE</scope>
    <source>
        <strain evidence="1">Kochi</strain>
    </source>
</reference>
<organism evidence="1 2">
    <name type="scientific">Lates japonicus</name>
    <name type="common">Japanese lates</name>
    <dbReference type="NCBI Taxonomy" id="270547"/>
    <lineage>
        <taxon>Eukaryota</taxon>
        <taxon>Metazoa</taxon>
        <taxon>Chordata</taxon>
        <taxon>Craniata</taxon>
        <taxon>Vertebrata</taxon>
        <taxon>Euteleostomi</taxon>
        <taxon>Actinopterygii</taxon>
        <taxon>Neopterygii</taxon>
        <taxon>Teleostei</taxon>
        <taxon>Neoteleostei</taxon>
        <taxon>Acanthomorphata</taxon>
        <taxon>Carangaria</taxon>
        <taxon>Carangaria incertae sedis</taxon>
        <taxon>Centropomidae</taxon>
        <taxon>Lates</taxon>
    </lineage>
</organism>
<sequence length="172" mass="19262">MQHEAHLKAPKSRSIDLRGGEYTSLDLDFENHRLSWTVSRGPWTRISNATCAIKSSEDPLTTPCGHVFCSGAACCPGSFEQLPVKYQRISPRADRHALKNLILTGDPCDNHARRDAVVKLQHLSSTQRMCDYSRRSVGIKDATRNYVNLRDMDAHMETCDYRPVGICEAAAD</sequence>
<comment type="caution">
    <text evidence="1">The sequence shown here is derived from an EMBL/GenBank/DDBJ whole genome shotgun (WGS) entry which is preliminary data.</text>
</comment>
<dbReference type="Proteomes" id="UP001279410">
    <property type="component" value="Unassembled WGS sequence"/>
</dbReference>
<protein>
    <submittedName>
        <fullName evidence="1">E3 ubiquitin-protein ligase PDZRN3 isoform X1</fullName>
    </submittedName>
</protein>
<name>A0AAD3N858_LATJO</name>
<accession>A0AAD3N858</accession>
<dbReference type="SUPFAM" id="SSF57850">
    <property type="entry name" value="RING/U-box"/>
    <property type="match status" value="1"/>
</dbReference>
<dbReference type="AlphaFoldDB" id="A0AAD3N858"/>
<dbReference type="EMBL" id="BRZM01000255">
    <property type="protein sequence ID" value="GLD69612.1"/>
    <property type="molecule type" value="Genomic_DNA"/>
</dbReference>
<proteinExistence type="predicted"/>
<gene>
    <name evidence="1" type="ORF">AKAME5_002092600</name>
</gene>
<keyword evidence="2" id="KW-1185">Reference proteome</keyword>
<evidence type="ECO:0000313" key="1">
    <source>
        <dbReference type="EMBL" id="GLD69612.1"/>
    </source>
</evidence>
<evidence type="ECO:0000313" key="2">
    <source>
        <dbReference type="Proteomes" id="UP001279410"/>
    </source>
</evidence>